<gene>
    <name evidence="2" type="ORF">VB620_17830</name>
</gene>
<dbReference type="Pfam" id="PF00535">
    <property type="entry name" value="Glycos_transf_2"/>
    <property type="match status" value="1"/>
</dbReference>
<dbReference type="InterPro" id="IPR029044">
    <property type="entry name" value="Nucleotide-diphossugar_trans"/>
</dbReference>
<accession>A0ABU5UI20</accession>
<dbReference type="GO" id="GO:0016757">
    <property type="term" value="F:glycosyltransferase activity"/>
    <property type="evidence" value="ECO:0007669"/>
    <property type="project" value="UniProtKB-KW"/>
</dbReference>
<dbReference type="Gene3D" id="3.90.550.10">
    <property type="entry name" value="Spore Coat Polysaccharide Biosynthesis Protein SpsA, Chain A"/>
    <property type="match status" value="1"/>
</dbReference>
<reference evidence="2 3" key="1">
    <citation type="submission" date="2023-12" db="EMBL/GenBank/DDBJ databases">
        <title>Baltic Sea Cyanobacteria.</title>
        <authorList>
            <person name="Delbaje E."/>
            <person name="Fewer D.P."/>
            <person name="Shishido T.K."/>
        </authorList>
    </citation>
    <scope>NUCLEOTIDE SEQUENCE [LARGE SCALE GENOMIC DNA]</scope>
    <source>
        <strain evidence="2 3">UHCC-0300</strain>
    </source>
</reference>
<dbReference type="Proteomes" id="UP001302120">
    <property type="component" value="Unassembled WGS sequence"/>
</dbReference>
<dbReference type="PANTHER" id="PTHR43685">
    <property type="entry name" value="GLYCOSYLTRANSFERASE"/>
    <property type="match status" value="1"/>
</dbReference>
<evidence type="ECO:0000259" key="1">
    <source>
        <dbReference type="Pfam" id="PF00535"/>
    </source>
</evidence>
<dbReference type="PANTHER" id="PTHR43685:SF2">
    <property type="entry name" value="GLYCOSYLTRANSFERASE 2-LIKE DOMAIN-CONTAINING PROTEIN"/>
    <property type="match status" value="1"/>
</dbReference>
<feature type="domain" description="Glycosyltransferase 2-like" evidence="1">
    <location>
        <begin position="9"/>
        <end position="135"/>
    </location>
</feature>
<dbReference type="CDD" id="cd00761">
    <property type="entry name" value="Glyco_tranf_GTA_type"/>
    <property type="match status" value="1"/>
</dbReference>
<name>A0ABU5UI20_9CYAN</name>
<protein>
    <submittedName>
        <fullName evidence="2">Glycosyltransferase family 2 protein</fullName>
        <ecNumber evidence="2">2.4.-.-</ecNumber>
    </submittedName>
</protein>
<keyword evidence="2" id="KW-0328">Glycosyltransferase</keyword>
<comment type="caution">
    <text evidence="2">The sequence shown here is derived from an EMBL/GenBank/DDBJ whole genome shotgun (WGS) entry which is preliminary data.</text>
</comment>
<dbReference type="SUPFAM" id="SSF53448">
    <property type="entry name" value="Nucleotide-diphospho-sugar transferases"/>
    <property type="match status" value="1"/>
</dbReference>
<proteinExistence type="predicted"/>
<dbReference type="InterPro" id="IPR050834">
    <property type="entry name" value="Glycosyltransf_2"/>
</dbReference>
<evidence type="ECO:0000313" key="2">
    <source>
        <dbReference type="EMBL" id="MEA5583193.1"/>
    </source>
</evidence>
<dbReference type="InterPro" id="IPR001173">
    <property type="entry name" value="Glyco_trans_2-like"/>
</dbReference>
<dbReference type="EMBL" id="JAYGHG010000036">
    <property type="protein sequence ID" value="MEA5583193.1"/>
    <property type="molecule type" value="Genomic_DNA"/>
</dbReference>
<dbReference type="EC" id="2.4.-.-" evidence="2"/>
<keyword evidence="2" id="KW-0808">Transferase</keyword>
<dbReference type="RefSeq" id="WP_323197495.1">
    <property type="nucleotide sequence ID" value="NZ_JAYGHG010000036.1"/>
</dbReference>
<organism evidence="2 3">
    <name type="scientific">Nodularia harveyana UHCC-0300</name>
    <dbReference type="NCBI Taxonomy" id="2974287"/>
    <lineage>
        <taxon>Bacteria</taxon>
        <taxon>Bacillati</taxon>
        <taxon>Cyanobacteriota</taxon>
        <taxon>Cyanophyceae</taxon>
        <taxon>Nostocales</taxon>
        <taxon>Nodulariaceae</taxon>
        <taxon>Nodularia</taxon>
    </lineage>
</organism>
<keyword evidence="3" id="KW-1185">Reference proteome</keyword>
<evidence type="ECO:0000313" key="3">
    <source>
        <dbReference type="Proteomes" id="UP001302120"/>
    </source>
</evidence>
<sequence>MKLDPPDISVIIPAYNSETYIRESINSILEQSFSNWEMIVVNDGSTDHTPAIIQEYILKDQRIKLIMQENSGSALARRTGFLNSQGKYIYFLDADDRSKPTTLERLYLALERWTEAVAAYGKIVEIDISNNVIFQPGSIVEDLVPIDMFPRTIERGIFCIGGVCIRRNFLNQEDFLTDLTIGEDWLFWCRLTAKGPFIFIGEEAIIEIRRHNTNKTKLPISKLVESWNKSREVIFTDPAIRQKLPPKLLAKHSQINKFYTYYDVTKLCWRLKAYDLTTIYFGKSIITALENPLAFLHIMGRFNREVWRYFRYFIKNPDKY</sequence>